<dbReference type="HOGENOM" id="CLU_2712770_0_0_2"/>
<evidence type="ECO:0000313" key="2">
    <source>
        <dbReference type="Proteomes" id="UP000033033"/>
    </source>
</evidence>
<proteinExistence type="predicted"/>
<accession>A0A0E3QWT3</accession>
<dbReference type="RefSeq" id="WP_048157054.1">
    <property type="nucleotide sequence ID" value="NZ_CP009528.1"/>
</dbReference>
<sequence length="72" mass="8173">MINEFSKVVGNKILGWFLSHPTAPVNINELAHELEISSGSVKRFVDLFYRVNLVNIKKVGAVNMFTLNNFSY</sequence>
<dbReference type="InterPro" id="IPR036390">
    <property type="entry name" value="WH_DNA-bd_sf"/>
</dbReference>
<name>A0A0E3QWT3_METBA</name>
<organism evidence="1 2">
    <name type="scientific">Methanosarcina barkeri MS</name>
    <dbReference type="NCBI Taxonomy" id="1434108"/>
    <lineage>
        <taxon>Archaea</taxon>
        <taxon>Methanobacteriati</taxon>
        <taxon>Methanobacteriota</taxon>
        <taxon>Stenosarchaea group</taxon>
        <taxon>Methanomicrobia</taxon>
        <taxon>Methanosarcinales</taxon>
        <taxon>Methanosarcinaceae</taxon>
        <taxon>Methanosarcina</taxon>
    </lineage>
</organism>
<dbReference type="SUPFAM" id="SSF46785">
    <property type="entry name" value="Winged helix' DNA-binding domain"/>
    <property type="match status" value="1"/>
</dbReference>
<evidence type="ECO:0008006" key="3">
    <source>
        <dbReference type="Google" id="ProtNLM"/>
    </source>
</evidence>
<dbReference type="GeneID" id="24845468"/>
<dbReference type="Proteomes" id="UP000033033">
    <property type="component" value="Chromosome"/>
</dbReference>
<protein>
    <recommendedName>
        <fullName evidence="3">HTH iclR-type domain-containing protein</fullName>
    </recommendedName>
</protein>
<dbReference type="STRING" id="1434108.MSBRM_2201"/>
<evidence type="ECO:0000313" key="1">
    <source>
        <dbReference type="EMBL" id="AKB55199.1"/>
    </source>
</evidence>
<reference evidence="1 2" key="1">
    <citation type="submission" date="2014-07" db="EMBL/GenBank/DDBJ databases">
        <title>Methanogenic archaea and the global carbon cycle.</title>
        <authorList>
            <person name="Henriksen J.R."/>
            <person name="Luke J."/>
            <person name="Reinhart S."/>
            <person name="Benedict M.N."/>
            <person name="Youngblut N.D."/>
            <person name="Metcalf M.E."/>
            <person name="Whitaker R.J."/>
            <person name="Metcalf W.W."/>
        </authorList>
    </citation>
    <scope>NUCLEOTIDE SEQUENCE [LARGE SCALE GENOMIC DNA]</scope>
    <source>
        <strain evidence="1 2">MS</strain>
    </source>
</reference>
<dbReference type="EMBL" id="CP009528">
    <property type="protein sequence ID" value="AKB55199.1"/>
    <property type="molecule type" value="Genomic_DNA"/>
</dbReference>
<gene>
    <name evidence="1" type="ORF">MSBRM_2201</name>
</gene>
<dbReference type="AlphaFoldDB" id="A0A0E3QWT3"/>
<keyword evidence="2" id="KW-1185">Reference proteome</keyword>
<dbReference type="PATRIC" id="fig|1434108.4.peg.2815"/>
<dbReference type="KEGG" id="mby:MSBRM_2201"/>